<evidence type="ECO:0000313" key="3">
    <source>
        <dbReference type="Proteomes" id="UP000886858"/>
    </source>
</evidence>
<proteinExistence type="predicted"/>
<feature type="transmembrane region" description="Helical" evidence="1">
    <location>
        <begin position="396"/>
        <end position="424"/>
    </location>
</feature>
<name>A0A9D2L0W4_9FIRM</name>
<reference evidence="2" key="2">
    <citation type="submission" date="2021-04" db="EMBL/GenBank/DDBJ databases">
        <authorList>
            <person name="Gilroy R."/>
        </authorList>
    </citation>
    <scope>NUCLEOTIDE SEQUENCE</scope>
    <source>
        <strain evidence="2">CHK179-7159</strain>
    </source>
</reference>
<keyword evidence="1" id="KW-0812">Transmembrane</keyword>
<feature type="transmembrane region" description="Helical" evidence="1">
    <location>
        <begin position="55"/>
        <end position="74"/>
    </location>
</feature>
<keyword evidence="1" id="KW-1133">Transmembrane helix</keyword>
<feature type="transmembrane region" description="Helical" evidence="1">
    <location>
        <begin position="188"/>
        <end position="205"/>
    </location>
</feature>
<keyword evidence="1" id="KW-0472">Membrane</keyword>
<feature type="transmembrane region" description="Helical" evidence="1">
    <location>
        <begin position="266"/>
        <end position="287"/>
    </location>
</feature>
<comment type="caution">
    <text evidence="2">The sequence shown here is derived from an EMBL/GenBank/DDBJ whole genome shotgun (WGS) entry which is preliminary data.</text>
</comment>
<dbReference type="EMBL" id="DWYY01000072">
    <property type="protein sequence ID" value="HJA92820.1"/>
    <property type="molecule type" value="Genomic_DNA"/>
</dbReference>
<feature type="transmembrane region" description="Helical" evidence="1">
    <location>
        <begin position="211"/>
        <end position="228"/>
    </location>
</feature>
<feature type="transmembrane region" description="Helical" evidence="1">
    <location>
        <begin position="308"/>
        <end position="325"/>
    </location>
</feature>
<reference evidence="2" key="1">
    <citation type="journal article" date="2021" name="PeerJ">
        <title>Extensive microbial diversity within the chicken gut microbiome revealed by metagenomics and culture.</title>
        <authorList>
            <person name="Gilroy R."/>
            <person name="Ravi A."/>
            <person name="Getino M."/>
            <person name="Pursley I."/>
            <person name="Horton D.L."/>
            <person name="Alikhan N.F."/>
            <person name="Baker D."/>
            <person name="Gharbi K."/>
            <person name="Hall N."/>
            <person name="Watson M."/>
            <person name="Adriaenssens E.M."/>
            <person name="Foster-Nyarko E."/>
            <person name="Jarju S."/>
            <person name="Secka A."/>
            <person name="Antonio M."/>
            <person name="Oren A."/>
            <person name="Chaudhuri R.R."/>
            <person name="La Ragione R."/>
            <person name="Hildebrand F."/>
            <person name="Pallen M.J."/>
        </authorList>
    </citation>
    <scope>NUCLEOTIDE SEQUENCE</scope>
    <source>
        <strain evidence="2">CHK179-7159</strain>
    </source>
</reference>
<feature type="transmembrane region" description="Helical" evidence="1">
    <location>
        <begin position="161"/>
        <end position="181"/>
    </location>
</feature>
<feature type="transmembrane region" description="Helical" evidence="1">
    <location>
        <begin position="235"/>
        <end position="254"/>
    </location>
</feature>
<feature type="transmembrane region" description="Helical" evidence="1">
    <location>
        <begin position="86"/>
        <end position="104"/>
    </location>
</feature>
<feature type="transmembrane region" description="Helical" evidence="1">
    <location>
        <begin position="363"/>
        <end position="384"/>
    </location>
</feature>
<evidence type="ECO:0000256" key="1">
    <source>
        <dbReference type="SAM" id="Phobius"/>
    </source>
</evidence>
<feature type="transmembrane region" description="Helical" evidence="1">
    <location>
        <begin position="135"/>
        <end position="155"/>
    </location>
</feature>
<sequence length="445" mass="52093">MLTLFQKIIFEIRDILFGNKENQCANIVDKYLKIILFFCPIMSIIDSWMNGKSSIFIFPLLTVLTALTVLMLIGKGMGKIQVKFSPAEILLLLIALGLIVKIFVHRKVEMIDIQLLFFVGEYFLARNWGTCNRKYLYLVLISSLSLIAGYCYVIANSMQIFSYYEIYSLLLMYIFISASLYCTQKKHLCLTYVFFFFFWFFLGLWGNQLVLMLAFLELMFLPNLFYFTASFLKKYIVLFFTAMFALDIVAVLSYLDFLNSYLEINYQLYIFISFIYTIGAFFVIRYWEKISSFIDTEKVILVKVKRNFNYILFLIGFVIIFLLVQDSLSFKNTELEFLENIYINCKMSVLQEKNIPTELAQNYGFLGLMIGAFFLGLLFLRMWKKMKKIKRIENKIIIYVALLFVIQSFFYGISLVNLPVYIFFVSTGVGISESPKLVDGSREDK</sequence>
<protein>
    <submittedName>
        <fullName evidence="2">Uncharacterized protein</fullName>
    </submittedName>
</protein>
<gene>
    <name evidence="2" type="ORF">H9717_06845</name>
</gene>
<dbReference type="AlphaFoldDB" id="A0A9D2L0W4"/>
<dbReference type="Proteomes" id="UP000886858">
    <property type="component" value="Unassembled WGS sequence"/>
</dbReference>
<accession>A0A9D2L0W4</accession>
<organism evidence="2 3">
    <name type="scientific">Candidatus Eisenbergiella merdipullorum</name>
    <dbReference type="NCBI Taxonomy" id="2838553"/>
    <lineage>
        <taxon>Bacteria</taxon>
        <taxon>Bacillati</taxon>
        <taxon>Bacillota</taxon>
        <taxon>Clostridia</taxon>
        <taxon>Lachnospirales</taxon>
        <taxon>Lachnospiraceae</taxon>
        <taxon>Eisenbergiella</taxon>
    </lineage>
</organism>
<evidence type="ECO:0000313" key="2">
    <source>
        <dbReference type="EMBL" id="HJA92820.1"/>
    </source>
</evidence>